<keyword evidence="2" id="KW-0472">Membrane</keyword>
<feature type="compositionally biased region" description="Low complexity" evidence="1">
    <location>
        <begin position="108"/>
        <end position="133"/>
    </location>
</feature>
<dbReference type="EMBL" id="UPHP01000034">
    <property type="protein sequence ID" value="VBA36195.1"/>
    <property type="molecule type" value="Genomic_DNA"/>
</dbReference>
<evidence type="ECO:0000256" key="1">
    <source>
        <dbReference type="SAM" id="MobiDB-lite"/>
    </source>
</evidence>
<feature type="region of interest" description="Disordered" evidence="1">
    <location>
        <begin position="1"/>
        <end position="59"/>
    </location>
</feature>
<keyword evidence="2" id="KW-0812">Transmembrane</keyword>
<feature type="region of interest" description="Disordered" evidence="1">
    <location>
        <begin position="170"/>
        <end position="189"/>
    </location>
</feature>
<proteinExistence type="predicted"/>
<keyword evidence="4" id="KW-1185">Reference proteome</keyword>
<feature type="compositionally biased region" description="Low complexity" evidence="1">
    <location>
        <begin position="170"/>
        <end position="179"/>
    </location>
</feature>
<reference evidence="3 4" key="1">
    <citation type="submission" date="2018-09" db="EMBL/GenBank/DDBJ databases">
        <authorList>
            <person name="Tagini F."/>
        </authorList>
    </citation>
    <scope>NUCLEOTIDE SEQUENCE [LARGE SCALE GENOMIC DNA]</scope>
    <source>
        <strain evidence="3 4">MK136</strain>
    </source>
</reference>
<evidence type="ECO:0000313" key="4">
    <source>
        <dbReference type="Proteomes" id="UP000273307"/>
    </source>
</evidence>
<keyword evidence="2" id="KW-1133">Transmembrane helix</keyword>
<feature type="transmembrane region" description="Helical" evidence="2">
    <location>
        <begin position="79"/>
        <end position="98"/>
    </location>
</feature>
<feature type="compositionally biased region" description="Basic and acidic residues" evidence="1">
    <location>
        <begin position="1"/>
        <end position="22"/>
    </location>
</feature>
<dbReference type="Gene3D" id="2.60.40.2880">
    <property type="entry name" value="MmpS1-5, C-terminal soluble domain"/>
    <property type="match status" value="1"/>
</dbReference>
<gene>
    <name evidence="3" type="primary">mmpS3_2</name>
    <name evidence="3" type="ORF">LAUMK136_01304</name>
</gene>
<feature type="compositionally biased region" description="Low complexity" evidence="1">
    <location>
        <begin position="26"/>
        <end position="44"/>
    </location>
</feature>
<feature type="region of interest" description="Disordered" evidence="1">
    <location>
        <begin position="106"/>
        <end position="155"/>
    </location>
</feature>
<evidence type="ECO:0000313" key="3">
    <source>
        <dbReference type="EMBL" id="VBA36195.1"/>
    </source>
</evidence>
<sequence>MYHTLHEHSRDVRDYPDEDSHAAETGYSDYNGYSGHSGHSYSGHSGHDSYGEAEAEAEAEAEDSYGELVWSTHSRWRPVGAILGAVVALGAVATAVIINSGDSATTKATVGAPVGAPAPRTVVSTTPRTTAPPSTSPSPPPSTTAGPNLSAPPLAPETVTTVTIPTAAPTRMPTAAPQQPLSPPSAAPSPRTVVYSVTGTKQLLDIVNVVYTDERGFPVTEFNVALPWTKMVVLNPGVQTESVVATSIYSRLNCVIVNAQGQPVVASTSNSILATCTR</sequence>
<dbReference type="Proteomes" id="UP000273307">
    <property type="component" value="Unassembled WGS sequence"/>
</dbReference>
<dbReference type="InterPro" id="IPR038468">
    <property type="entry name" value="MmpS_C"/>
</dbReference>
<name>A0A498PT95_9MYCO</name>
<protein>
    <submittedName>
        <fullName evidence="3">Putative transport accessory protein MmpS3</fullName>
    </submittedName>
</protein>
<dbReference type="AlphaFoldDB" id="A0A498PT95"/>
<accession>A0A498PT95</accession>
<evidence type="ECO:0000256" key="2">
    <source>
        <dbReference type="SAM" id="Phobius"/>
    </source>
</evidence>
<organism evidence="3 4">
    <name type="scientific">Mycobacterium attenuatum</name>
    <dbReference type="NCBI Taxonomy" id="2341086"/>
    <lineage>
        <taxon>Bacteria</taxon>
        <taxon>Bacillati</taxon>
        <taxon>Actinomycetota</taxon>
        <taxon>Actinomycetes</taxon>
        <taxon>Mycobacteriales</taxon>
        <taxon>Mycobacteriaceae</taxon>
        <taxon>Mycobacterium</taxon>
    </lineage>
</organism>